<feature type="chain" id="PRO_5034473234" evidence="2">
    <location>
        <begin position="19"/>
        <end position="250"/>
    </location>
</feature>
<dbReference type="KEGG" id="cvn:111100781"/>
<dbReference type="RefSeq" id="XP_022288579.1">
    <property type="nucleotide sequence ID" value="XM_022432871.1"/>
</dbReference>
<accession>A0A8B8AF56</accession>
<keyword evidence="1" id="KW-0472">Membrane</keyword>
<organism evidence="3 4">
    <name type="scientific">Crassostrea virginica</name>
    <name type="common">Eastern oyster</name>
    <dbReference type="NCBI Taxonomy" id="6565"/>
    <lineage>
        <taxon>Eukaryota</taxon>
        <taxon>Metazoa</taxon>
        <taxon>Spiralia</taxon>
        <taxon>Lophotrochozoa</taxon>
        <taxon>Mollusca</taxon>
        <taxon>Bivalvia</taxon>
        <taxon>Autobranchia</taxon>
        <taxon>Pteriomorphia</taxon>
        <taxon>Ostreida</taxon>
        <taxon>Ostreoidea</taxon>
        <taxon>Ostreidae</taxon>
        <taxon>Crassostrea</taxon>
    </lineage>
</organism>
<dbReference type="PROSITE" id="PS51257">
    <property type="entry name" value="PROKAR_LIPOPROTEIN"/>
    <property type="match status" value="1"/>
</dbReference>
<keyword evidence="2" id="KW-0732">Signal</keyword>
<dbReference type="AlphaFoldDB" id="A0A8B8AF56"/>
<evidence type="ECO:0000313" key="4">
    <source>
        <dbReference type="RefSeq" id="XP_022288579.1"/>
    </source>
</evidence>
<evidence type="ECO:0000256" key="1">
    <source>
        <dbReference type="SAM" id="Phobius"/>
    </source>
</evidence>
<proteinExistence type="predicted"/>
<gene>
    <name evidence="4" type="primary">LOC111100781</name>
</gene>
<sequence length="250" mass="28676">MKEHVSICLLWIYNNILGVVGSCSENDFRIENAFLFCRNNDTCSLLCRCDYLFPDENIQANYTCKNGTWDPVISYCKYTSGIERRTLYYIVGSAVCELIIISIIIILKELCRNNSRKSNAPDDTIHTVELKELDTAYNTDSTRHLTKNEDYQTIDVDGIANISSVTETYDYEYSSVQKTRSKLDSVGWKNSPLNVSQQITENEIDDDFREETVEVPDTEVSNYRRGIESAHVIQNGSEYTLINKSFKTNK</sequence>
<evidence type="ECO:0000256" key="2">
    <source>
        <dbReference type="SAM" id="SignalP"/>
    </source>
</evidence>
<evidence type="ECO:0000313" key="3">
    <source>
        <dbReference type="Proteomes" id="UP000694844"/>
    </source>
</evidence>
<dbReference type="Proteomes" id="UP000694844">
    <property type="component" value="Chromosome 6"/>
</dbReference>
<feature type="signal peptide" evidence="2">
    <location>
        <begin position="1"/>
        <end position="18"/>
    </location>
</feature>
<keyword evidence="1" id="KW-1133">Transmembrane helix</keyword>
<dbReference type="GeneID" id="111100781"/>
<protein>
    <submittedName>
        <fullName evidence="4">Uncharacterized protein LOC111100781</fullName>
    </submittedName>
</protein>
<name>A0A8B8AF56_CRAVI</name>
<keyword evidence="3" id="KW-1185">Reference proteome</keyword>
<keyword evidence="1" id="KW-0812">Transmembrane</keyword>
<reference evidence="4" key="1">
    <citation type="submission" date="2025-08" db="UniProtKB">
        <authorList>
            <consortium name="RefSeq"/>
        </authorList>
    </citation>
    <scope>IDENTIFICATION</scope>
    <source>
        <tissue evidence="4">Whole sample</tissue>
    </source>
</reference>
<feature type="transmembrane region" description="Helical" evidence="1">
    <location>
        <begin position="87"/>
        <end position="107"/>
    </location>
</feature>